<keyword evidence="5" id="KW-0811">Translocation</keyword>
<feature type="coiled-coil region" evidence="8">
    <location>
        <begin position="766"/>
        <end position="800"/>
    </location>
</feature>
<comment type="caution">
    <text evidence="10">The sequence shown here is derived from an EMBL/GenBank/DDBJ whole genome shotgun (WGS) entry which is preliminary data.</text>
</comment>
<keyword evidence="3" id="KW-0509">mRNA transport</keyword>
<evidence type="ECO:0000256" key="5">
    <source>
        <dbReference type="ARBA" id="ARBA00023010"/>
    </source>
</evidence>
<keyword evidence="2" id="KW-0813">Transport</keyword>
<evidence type="ECO:0000256" key="4">
    <source>
        <dbReference type="ARBA" id="ARBA00022927"/>
    </source>
</evidence>
<feature type="region of interest" description="Disordered" evidence="9">
    <location>
        <begin position="108"/>
        <end position="135"/>
    </location>
</feature>
<feature type="compositionally biased region" description="Basic residues" evidence="9">
    <location>
        <begin position="114"/>
        <end position="124"/>
    </location>
</feature>
<organism evidence="10 11">
    <name type="scientific">Cyclotella cryptica</name>
    <dbReference type="NCBI Taxonomy" id="29204"/>
    <lineage>
        <taxon>Eukaryota</taxon>
        <taxon>Sar</taxon>
        <taxon>Stramenopiles</taxon>
        <taxon>Ochrophyta</taxon>
        <taxon>Bacillariophyta</taxon>
        <taxon>Coscinodiscophyceae</taxon>
        <taxon>Thalassiosirophycidae</taxon>
        <taxon>Stephanodiscales</taxon>
        <taxon>Stephanodiscaceae</taxon>
        <taxon>Cyclotella</taxon>
    </lineage>
</organism>
<dbReference type="InterPro" id="IPR037700">
    <property type="entry name" value="NUP88/NUP82"/>
</dbReference>
<feature type="region of interest" description="Disordered" evidence="9">
    <location>
        <begin position="1"/>
        <end position="92"/>
    </location>
</feature>
<name>A0ABD3QPV4_9STRA</name>
<keyword evidence="7" id="KW-0539">Nucleus</keyword>
<proteinExistence type="predicted"/>
<dbReference type="EMBL" id="JABMIG020000036">
    <property type="protein sequence ID" value="KAL3799800.1"/>
    <property type="molecule type" value="Genomic_DNA"/>
</dbReference>
<accession>A0ABD3QPV4</accession>
<dbReference type="AlphaFoldDB" id="A0ABD3QPV4"/>
<evidence type="ECO:0000256" key="2">
    <source>
        <dbReference type="ARBA" id="ARBA00022448"/>
    </source>
</evidence>
<keyword evidence="6" id="KW-0906">Nuclear pore complex</keyword>
<dbReference type="GO" id="GO:0015031">
    <property type="term" value="P:protein transport"/>
    <property type="evidence" value="ECO:0007669"/>
    <property type="project" value="UniProtKB-KW"/>
</dbReference>
<dbReference type="GO" id="GO:0051028">
    <property type="term" value="P:mRNA transport"/>
    <property type="evidence" value="ECO:0007669"/>
    <property type="project" value="UniProtKB-KW"/>
</dbReference>
<comment type="subcellular location">
    <subcellularLocation>
        <location evidence="1">Nucleus</location>
        <location evidence="1">Nuclear pore complex</location>
    </subcellularLocation>
</comment>
<evidence type="ECO:0000256" key="8">
    <source>
        <dbReference type="SAM" id="Coils"/>
    </source>
</evidence>
<evidence type="ECO:0000256" key="9">
    <source>
        <dbReference type="SAM" id="MobiDB-lite"/>
    </source>
</evidence>
<evidence type="ECO:0000256" key="7">
    <source>
        <dbReference type="ARBA" id="ARBA00023242"/>
    </source>
</evidence>
<evidence type="ECO:0000313" key="10">
    <source>
        <dbReference type="EMBL" id="KAL3799800.1"/>
    </source>
</evidence>
<keyword evidence="8" id="KW-0175">Coiled coil</keyword>
<dbReference type="GO" id="GO:0005643">
    <property type="term" value="C:nuclear pore"/>
    <property type="evidence" value="ECO:0007669"/>
    <property type="project" value="UniProtKB-SubCell"/>
</dbReference>
<dbReference type="PANTHER" id="PTHR13257:SF0">
    <property type="entry name" value="NUCLEAR PORE COMPLEX PROTEIN NUP88"/>
    <property type="match status" value="1"/>
</dbReference>
<feature type="non-terminal residue" evidence="10">
    <location>
        <position position="1"/>
    </location>
</feature>
<evidence type="ECO:0000256" key="3">
    <source>
        <dbReference type="ARBA" id="ARBA00022816"/>
    </source>
</evidence>
<evidence type="ECO:0000256" key="1">
    <source>
        <dbReference type="ARBA" id="ARBA00004567"/>
    </source>
</evidence>
<evidence type="ECO:0000256" key="6">
    <source>
        <dbReference type="ARBA" id="ARBA00023132"/>
    </source>
</evidence>
<evidence type="ECO:0000313" key="11">
    <source>
        <dbReference type="Proteomes" id="UP001516023"/>
    </source>
</evidence>
<dbReference type="PANTHER" id="PTHR13257">
    <property type="entry name" value="NUCLEOPORIN NUP84-RELATED"/>
    <property type="match status" value="1"/>
</dbReference>
<feature type="compositionally biased region" description="Low complexity" evidence="9">
    <location>
        <begin position="44"/>
        <end position="66"/>
    </location>
</feature>
<gene>
    <name evidence="10" type="ORF">HJC23_010450</name>
</gene>
<sequence length="943" mass="103468">STMFRFSSSSPPPFPTSSISAQPTRGLAFDGFTKRSRRRDADDASPSVMAPPSAAAPDVSSHSAVSNSKDGARQQPLSTECSFLSPDGRSFHSHHRREERHCILVCPVSSPQPRSRHERQRRRVPLHDRHDDPAAPIQKSIAIDPVIGLLCVGERTKSKTDEMNLLPWMCLYTSSSAFLLSVGYVIPSNHEPHHELSGIILHVLEPFEKPLLSPLAPKIVRIRPPVGLARCGSMACLVKEREGYSLLLFHGVEDDRSSVVTAAPAAATTTTTTPLRFSYGDLLRGRDDGVSMENEAYSSSLLGDDHDEAIQVVDFCFTSFASILLLCDDGSVYGASPLLFDGSVVPRTEVLDAISRLDAEIDELTHSSVPNGTEARLRQCKAAKRYWMDAFGLDGTCLGVTATGRESYYVSASVTHHSRKNVSKAMAWQSRLQGPFAVFRSEEGTRHRSSFQCIEPFGVGGIVEGFVVAGRDVSASSSVVEVGFGILPGHGAVLLPRFEFESDADCHFIDDLVRGTGVIVERALIKNDNDGEEEEAEDGIATPRSRALVPASAQRALRSCSLVIDPLDDLMVHVVTESRIVTVSTTAFAVTSRCFQAKLEGNEDAAVEDVRTKVWSCLETASDDSVVGAGVSRDVHLGHILVSRMSDGSMEVVNITATQCVHEASLQMEARIDQFHASLDYDKTPDILKKVKPLHELLQPLVDKVCNGLSKMGKIVGGNTLPKDVQPENLAVFIETQRSCEMNIVLPMKEISHIISRRRDLMKEMHQSQAAELERLSKLLDELKTKYESNRQKVAELEATSSVLVSRSSAVLTATRDLRPQITDAEALYFKDLERYEMTCNKWDEEVKQICNEAAISCEAMSAGAIESGEVRCLVDLPPDKIEVCHRMLRGEKELLKKAEYKMNHSSAVLHQVVSSVSGLNLADAARLQLIEAEKENVKNVEQ</sequence>
<protein>
    <submittedName>
        <fullName evidence="10">Uncharacterized protein</fullName>
    </submittedName>
</protein>
<keyword evidence="11" id="KW-1185">Reference proteome</keyword>
<keyword evidence="4" id="KW-0653">Protein transport</keyword>
<dbReference type="Proteomes" id="UP001516023">
    <property type="component" value="Unassembled WGS sequence"/>
</dbReference>
<reference evidence="10 11" key="1">
    <citation type="journal article" date="2020" name="G3 (Bethesda)">
        <title>Improved Reference Genome for Cyclotella cryptica CCMP332, a Model for Cell Wall Morphogenesis, Salinity Adaptation, and Lipid Production in Diatoms (Bacillariophyta).</title>
        <authorList>
            <person name="Roberts W.R."/>
            <person name="Downey K.M."/>
            <person name="Ruck E.C."/>
            <person name="Traller J.C."/>
            <person name="Alverson A.J."/>
        </authorList>
    </citation>
    <scope>NUCLEOTIDE SEQUENCE [LARGE SCALE GENOMIC DNA]</scope>
    <source>
        <strain evidence="10 11">CCMP332</strain>
    </source>
</reference>